<dbReference type="OrthoDB" id="9787435at2"/>
<comment type="caution">
    <text evidence="2">The sequence shown here is derived from an EMBL/GenBank/DDBJ whole genome shotgun (WGS) entry which is preliminary data.</text>
</comment>
<dbReference type="EMBL" id="PQGA01000029">
    <property type="protein sequence ID" value="POR45800.1"/>
    <property type="molecule type" value="Genomic_DNA"/>
</dbReference>
<dbReference type="CDD" id="cd05289">
    <property type="entry name" value="MDR_like_2"/>
    <property type="match status" value="1"/>
</dbReference>
<evidence type="ECO:0000313" key="2">
    <source>
        <dbReference type="EMBL" id="POR45800.1"/>
    </source>
</evidence>
<gene>
    <name evidence="2" type="ORF">B0G62_12925</name>
</gene>
<dbReference type="InterPro" id="IPR002364">
    <property type="entry name" value="Quin_OxRdtase/zeta-crystal_CS"/>
</dbReference>
<organism evidence="2 3">
    <name type="scientific">Paraburkholderia eburnea</name>
    <dbReference type="NCBI Taxonomy" id="1189126"/>
    <lineage>
        <taxon>Bacteria</taxon>
        <taxon>Pseudomonadati</taxon>
        <taxon>Pseudomonadota</taxon>
        <taxon>Betaproteobacteria</taxon>
        <taxon>Burkholderiales</taxon>
        <taxon>Burkholderiaceae</taxon>
        <taxon>Paraburkholderia</taxon>
    </lineage>
</organism>
<dbReference type="InterPro" id="IPR036291">
    <property type="entry name" value="NAD(P)-bd_dom_sf"/>
</dbReference>
<dbReference type="SUPFAM" id="SSF50129">
    <property type="entry name" value="GroES-like"/>
    <property type="match status" value="1"/>
</dbReference>
<protein>
    <submittedName>
        <fullName evidence="2">NADPH:quinone reductase-like Zn-dependent oxidoreductase</fullName>
    </submittedName>
</protein>
<keyword evidence="3" id="KW-1185">Reference proteome</keyword>
<sequence length="329" mass="35284">MELQNEPHRDQESRALPETMRAWRVKAFGGLDALRRETVPLPSLRDDEVLVEVHGAALNPVDLKTLEGRYPTITQHDLPFTLGRDVAGVVVARPEGASGWEPGTRVCAFIGQGQGALADYVAVPMSALANAPRGAGVDVVAATPLAALTAWQGLFDYGKLERGERVLIQGASGGVGRFAVQFARRCGAYPIVTASAQTHEALRALGASETIDYRSQRFEDVTGDIDLVFDLMGGEVQTRSWTVLKPGGTLISTLTEPSQGQASAHGAHAARYTTRADGAQLEHILALLERSEITVEVVERYDFDAIGEAFARLESGHPHGKLVALRDGA</sequence>
<dbReference type="PANTHER" id="PTHR11695:SF648">
    <property type="entry name" value="ZINC-BINDING OXIDOREDUCTASE"/>
    <property type="match status" value="1"/>
</dbReference>
<dbReference type="InterPro" id="IPR020843">
    <property type="entry name" value="ER"/>
</dbReference>
<evidence type="ECO:0000313" key="3">
    <source>
        <dbReference type="Proteomes" id="UP000237381"/>
    </source>
</evidence>
<dbReference type="InterPro" id="IPR050700">
    <property type="entry name" value="YIM1/Zinc_Alcohol_DH_Fams"/>
</dbReference>
<evidence type="ECO:0000259" key="1">
    <source>
        <dbReference type="SMART" id="SM00829"/>
    </source>
</evidence>
<dbReference type="Pfam" id="PF13602">
    <property type="entry name" value="ADH_zinc_N_2"/>
    <property type="match status" value="1"/>
</dbReference>
<dbReference type="PROSITE" id="PS01162">
    <property type="entry name" value="QOR_ZETA_CRYSTAL"/>
    <property type="match status" value="1"/>
</dbReference>
<dbReference type="SMART" id="SM00829">
    <property type="entry name" value="PKS_ER"/>
    <property type="match status" value="1"/>
</dbReference>
<dbReference type="GO" id="GO:0016491">
    <property type="term" value="F:oxidoreductase activity"/>
    <property type="evidence" value="ECO:0007669"/>
    <property type="project" value="InterPro"/>
</dbReference>
<dbReference type="RefSeq" id="WP_103707630.1">
    <property type="nucleotide sequence ID" value="NZ_PQGA01000029.1"/>
</dbReference>
<dbReference type="Gene3D" id="3.90.180.10">
    <property type="entry name" value="Medium-chain alcohol dehydrogenases, catalytic domain"/>
    <property type="match status" value="1"/>
</dbReference>
<dbReference type="Pfam" id="PF08240">
    <property type="entry name" value="ADH_N"/>
    <property type="match status" value="1"/>
</dbReference>
<dbReference type="Gene3D" id="3.40.50.720">
    <property type="entry name" value="NAD(P)-binding Rossmann-like Domain"/>
    <property type="match status" value="1"/>
</dbReference>
<dbReference type="PANTHER" id="PTHR11695">
    <property type="entry name" value="ALCOHOL DEHYDROGENASE RELATED"/>
    <property type="match status" value="1"/>
</dbReference>
<proteinExistence type="predicted"/>
<dbReference type="InterPro" id="IPR013154">
    <property type="entry name" value="ADH-like_N"/>
</dbReference>
<dbReference type="GO" id="GO:0008270">
    <property type="term" value="F:zinc ion binding"/>
    <property type="evidence" value="ECO:0007669"/>
    <property type="project" value="InterPro"/>
</dbReference>
<reference evidence="2 3" key="1">
    <citation type="submission" date="2018-01" db="EMBL/GenBank/DDBJ databases">
        <title>Genomic Encyclopedia of Type Strains, Phase III (KMG-III): the genomes of soil and plant-associated and newly described type strains.</title>
        <authorList>
            <person name="Whitman W."/>
        </authorList>
    </citation>
    <scope>NUCLEOTIDE SEQUENCE [LARGE SCALE GENOMIC DNA]</scope>
    <source>
        <strain evidence="2 3">JCM 18070</strain>
    </source>
</reference>
<name>A0A2S4LTN9_9BURK</name>
<dbReference type="InterPro" id="IPR011032">
    <property type="entry name" value="GroES-like_sf"/>
</dbReference>
<dbReference type="SUPFAM" id="SSF51735">
    <property type="entry name" value="NAD(P)-binding Rossmann-fold domains"/>
    <property type="match status" value="1"/>
</dbReference>
<dbReference type="Proteomes" id="UP000237381">
    <property type="component" value="Unassembled WGS sequence"/>
</dbReference>
<dbReference type="AlphaFoldDB" id="A0A2S4LTN9"/>
<feature type="domain" description="Enoyl reductase (ER)" evidence="1">
    <location>
        <begin position="29"/>
        <end position="324"/>
    </location>
</feature>
<accession>A0A2S4LTN9</accession>